<evidence type="ECO:0000256" key="1">
    <source>
        <dbReference type="SAM" id="MobiDB-lite"/>
    </source>
</evidence>
<gene>
    <name evidence="2" type="ORF">CVIRNUC_010944</name>
</gene>
<reference evidence="2 3" key="1">
    <citation type="submission" date="2023-10" db="EMBL/GenBank/DDBJ databases">
        <authorList>
            <person name="Maclean D."/>
            <person name="Macfadyen A."/>
        </authorList>
    </citation>
    <scope>NUCLEOTIDE SEQUENCE [LARGE SCALE GENOMIC DNA]</scope>
</reference>
<keyword evidence="3" id="KW-1185">Reference proteome</keyword>
<feature type="compositionally biased region" description="Basic and acidic residues" evidence="1">
    <location>
        <begin position="108"/>
        <end position="128"/>
    </location>
</feature>
<accession>A0AAV1INB2</accession>
<feature type="region of interest" description="Disordered" evidence="1">
    <location>
        <begin position="49"/>
        <end position="155"/>
    </location>
</feature>
<dbReference type="EMBL" id="CAUYUE010000018">
    <property type="protein sequence ID" value="CAK0787722.1"/>
    <property type="molecule type" value="Genomic_DNA"/>
</dbReference>
<proteinExistence type="predicted"/>
<comment type="caution">
    <text evidence="2">The sequence shown here is derived from an EMBL/GenBank/DDBJ whole genome shotgun (WGS) entry which is preliminary data.</text>
</comment>
<feature type="compositionally biased region" description="Basic and acidic residues" evidence="1">
    <location>
        <begin position="76"/>
        <end position="86"/>
    </location>
</feature>
<dbReference type="Proteomes" id="UP001314263">
    <property type="component" value="Unassembled WGS sequence"/>
</dbReference>
<feature type="compositionally biased region" description="Polar residues" evidence="1">
    <location>
        <begin position="54"/>
        <end position="74"/>
    </location>
</feature>
<organism evidence="2 3">
    <name type="scientific">Coccomyxa viridis</name>
    <dbReference type="NCBI Taxonomy" id="1274662"/>
    <lineage>
        <taxon>Eukaryota</taxon>
        <taxon>Viridiplantae</taxon>
        <taxon>Chlorophyta</taxon>
        <taxon>core chlorophytes</taxon>
        <taxon>Trebouxiophyceae</taxon>
        <taxon>Trebouxiophyceae incertae sedis</taxon>
        <taxon>Coccomyxaceae</taxon>
        <taxon>Coccomyxa</taxon>
    </lineage>
</organism>
<dbReference type="AlphaFoldDB" id="A0AAV1INB2"/>
<protein>
    <submittedName>
        <fullName evidence="2">Uncharacterized protein</fullName>
    </submittedName>
</protein>
<evidence type="ECO:0000313" key="2">
    <source>
        <dbReference type="EMBL" id="CAK0787722.1"/>
    </source>
</evidence>
<sequence>MYMSFVCGRRNQDPTVDILLNSPFVQTYIHAPYRHINYITAPSITLSHRMGEPQTKSAVSNKSHAGSGGHQDNTTMEEKAGRHAVEADNDPMLKTALAEGDASAAKRQAAEERQDSDYTPTEEAKDIPSDYDGPATRTRATSDTPTDVPDLPRDV</sequence>
<name>A0AAV1INB2_9CHLO</name>
<evidence type="ECO:0000313" key="3">
    <source>
        <dbReference type="Proteomes" id="UP001314263"/>
    </source>
</evidence>